<evidence type="ECO:0000313" key="4">
    <source>
        <dbReference type="EMBL" id="KAK8229407.1"/>
    </source>
</evidence>
<sequence>MSDPSSYNVGWICALPIEQGAAREFLDKIHGPPREVHTGDSNTYTLGEIGPHRVVIAGLPRGDYGTTAAAGVVTHLLHSFPNVRIGLLVGIGGGAPSSNSDIRLGDVVVSTPPSNGGAVLRYDYGKDIQDNEYKITGFLAPPQQALLTATAAIESHHYRGNGIHSQIEQTIQGVPKLEKLFGRPNLSTDRLFLPHFTHMDSEKSCEDACLRNDCLRNDDDVMDIDTPEKLAKFPRRSNRAGDPEIHYGVIASANTLMKNAKRRDELAQSHGVLCFEMEASGVMNHFPCIVIRGICDYSDTHKNKKWQGYAAMTAAAYAKQLVGLVAPTNVERERTISETMVKRLDKIQSDIQRMLAENDVDKRIAWLSAPNPKENHEFASHKRHSGTGQWLLQRSEYLKWKSCRDSNSFLWLRGKLGSGKTILSSMIVEDLKMENIQRMENIPGKPLYFYFDFANTRKQSLKDALRSLINQLCNMGIDPRKHILQSDLHTSEPTIQSLLRIFHAMIEEIEQLMGSRKACNIHLLVTSRPEYDILDSFQGWVSSDSIVIIKSQAVTNDIAAYIHKKVTDLKIWRRKPELRQDLQAKIEDALLQKADGVFRWVACQLDDLNRCIIPSDIEKTLQTLPDTLDETYARILRGSTGKPNQTMIRILQFLIYSKEGSLSIKEAVDAIAVELTGKHHFDPNNRPELPEEQIAAYCSSLVEIFDPFQLARQLGYWPDPGLRIRLAQFSVKEYLTSTRLEMYVRRDFEEGVARASVAKVCLAYWLGATEILSSEGINPFNCDITNRFPLARTATFSYAKNAEKAGYSDKMLCSLTERFFTTKNCHVSACKILKPRNSTLTPLSSAARLGSVYGVEFLLRNGANVNSRSGKHDTTALDAALEAGNFKVVQLLIKNHADPNIRGIKGCSPLESAIESRSADIMQLIFDNGYRVKNREFKQCLEVAASDKSVLQTLIINFPKSKYRNSATFEFLTNAAYFGFCETICTLISEGTDANGLGGKWGSALNAAATGYESNR</sequence>
<dbReference type="Proteomes" id="UP001492380">
    <property type="component" value="Unassembled WGS sequence"/>
</dbReference>
<dbReference type="Gene3D" id="1.25.40.20">
    <property type="entry name" value="Ankyrin repeat-containing domain"/>
    <property type="match status" value="1"/>
</dbReference>
<dbReference type="Gene3D" id="3.40.50.1580">
    <property type="entry name" value="Nucleoside phosphorylase domain"/>
    <property type="match status" value="1"/>
</dbReference>
<dbReference type="Pfam" id="PF24883">
    <property type="entry name" value="NPHP3_N"/>
    <property type="match status" value="1"/>
</dbReference>
<gene>
    <name evidence="4" type="ORF">HDK90DRAFT_468859</name>
</gene>
<evidence type="ECO:0000256" key="2">
    <source>
        <dbReference type="PROSITE-ProRule" id="PRU00023"/>
    </source>
</evidence>
<dbReference type="PROSITE" id="PS50088">
    <property type="entry name" value="ANK_REPEAT"/>
    <property type="match status" value="2"/>
</dbReference>
<accession>A0ABR1YHV4</accession>
<evidence type="ECO:0000256" key="1">
    <source>
        <dbReference type="ARBA" id="ARBA00022737"/>
    </source>
</evidence>
<feature type="repeat" description="ANK" evidence="2">
    <location>
        <begin position="872"/>
        <end position="904"/>
    </location>
</feature>
<dbReference type="InterPro" id="IPR036770">
    <property type="entry name" value="Ankyrin_rpt-contain_sf"/>
</dbReference>
<proteinExistence type="predicted"/>
<keyword evidence="2" id="KW-0040">ANK repeat</keyword>
<dbReference type="PANTHER" id="PTHR46082">
    <property type="entry name" value="ATP/GTP-BINDING PROTEIN-RELATED"/>
    <property type="match status" value="1"/>
</dbReference>
<dbReference type="PROSITE" id="PS50297">
    <property type="entry name" value="ANK_REP_REGION"/>
    <property type="match status" value="2"/>
</dbReference>
<dbReference type="Pfam" id="PF00023">
    <property type="entry name" value="Ank"/>
    <property type="match status" value="2"/>
</dbReference>
<dbReference type="SMART" id="SM00248">
    <property type="entry name" value="ANK"/>
    <property type="match status" value="3"/>
</dbReference>
<dbReference type="SUPFAM" id="SSF48403">
    <property type="entry name" value="Ankyrin repeat"/>
    <property type="match status" value="1"/>
</dbReference>
<keyword evidence="1" id="KW-0677">Repeat</keyword>
<protein>
    <recommendedName>
        <fullName evidence="3">Nephrocystin 3-like N-terminal domain-containing protein</fullName>
    </recommendedName>
</protein>
<dbReference type="EMBL" id="JBBWRZ010000009">
    <property type="protein sequence ID" value="KAK8229407.1"/>
    <property type="molecule type" value="Genomic_DNA"/>
</dbReference>
<dbReference type="PANTHER" id="PTHR46082:SF11">
    <property type="entry name" value="AAA+ ATPASE DOMAIN-CONTAINING PROTEIN-RELATED"/>
    <property type="match status" value="1"/>
</dbReference>
<organism evidence="4 5">
    <name type="scientific">Phyllosticta capitalensis</name>
    <dbReference type="NCBI Taxonomy" id="121624"/>
    <lineage>
        <taxon>Eukaryota</taxon>
        <taxon>Fungi</taxon>
        <taxon>Dikarya</taxon>
        <taxon>Ascomycota</taxon>
        <taxon>Pezizomycotina</taxon>
        <taxon>Dothideomycetes</taxon>
        <taxon>Dothideomycetes incertae sedis</taxon>
        <taxon>Botryosphaeriales</taxon>
        <taxon>Phyllostictaceae</taxon>
        <taxon>Phyllosticta</taxon>
    </lineage>
</organism>
<reference evidence="4 5" key="1">
    <citation type="submission" date="2024-04" db="EMBL/GenBank/DDBJ databases">
        <title>Phyllosticta paracitricarpa is synonymous to the EU quarantine fungus P. citricarpa based on phylogenomic analyses.</title>
        <authorList>
            <consortium name="Lawrence Berkeley National Laboratory"/>
            <person name="Van Ingen-Buijs V.A."/>
            <person name="Van Westerhoven A.C."/>
            <person name="Haridas S."/>
            <person name="Skiadas P."/>
            <person name="Martin F."/>
            <person name="Groenewald J.Z."/>
            <person name="Crous P.W."/>
            <person name="Seidl M.F."/>
        </authorList>
    </citation>
    <scope>NUCLEOTIDE SEQUENCE [LARGE SCALE GENOMIC DNA]</scope>
    <source>
        <strain evidence="4 5">CBS 123374</strain>
    </source>
</reference>
<dbReference type="InterPro" id="IPR027417">
    <property type="entry name" value="P-loop_NTPase"/>
</dbReference>
<name>A0ABR1YHV4_9PEZI</name>
<comment type="caution">
    <text evidence="4">The sequence shown here is derived from an EMBL/GenBank/DDBJ whole genome shotgun (WGS) entry which is preliminary data.</text>
</comment>
<dbReference type="SUPFAM" id="SSF53167">
    <property type="entry name" value="Purine and uridine phosphorylases"/>
    <property type="match status" value="1"/>
</dbReference>
<evidence type="ECO:0000313" key="5">
    <source>
        <dbReference type="Proteomes" id="UP001492380"/>
    </source>
</evidence>
<dbReference type="InterPro" id="IPR056884">
    <property type="entry name" value="NPHP3-like_N"/>
</dbReference>
<dbReference type="InterPro" id="IPR002110">
    <property type="entry name" value="Ankyrin_rpt"/>
</dbReference>
<feature type="repeat" description="ANK" evidence="2">
    <location>
        <begin position="838"/>
        <end position="870"/>
    </location>
</feature>
<feature type="domain" description="Nephrocystin 3-like N-terminal" evidence="3">
    <location>
        <begin position="386"/>
        <end position="506"/>
    </location>
</feature>
<keyword evidence="5" id="KW-1185">Reference proteome</keyword>
<dbReference type="InterPro" id="IPR053137">
    <property type="entry name" value="NLR-like"/>
</dbReference>
<dbReference type="SUPFAM" id="SSF52540">
    <property type="entry name" value="P-loop containing nucleoside triphosphate hydrolases"/>
    <property type="match status" value="1"/>
</dbReference>
<dbReference type="InterPro" id="IPR035994">
    <property type="entry name" value="Nucleoside_phosphorylase_sf"/>
</dbReference>
<dbReference type="Gene3D" id="3.40.50.300">
    <property type="entry name" value="P-loop containing nucleotide triphosphate hydrolases"/>
    <property type="match status" value="1"/>
</dbReference>
<evidence type="ECO:0000259" key="3">
    <source>
        <dbReference type="Pfam" id="PF24883"/>
    </source>
</evidence>